<dbReference type="RefSeq" id="WP_099875871.1">
    <property type="nucleotide sequence ID" value="NZ_CP024608.1"/>
</dbReference>
<name>A0A2D2DLF4_9BURK</name>
<dbReference type="Pfam" id="PF13604">
    <property type="entry name" value="AAA_30"/>
    <property type="match status" value="1"/>
</dbReference>
<dbReference type="OrthoDB" id="1634048at2"/>
<accession>A0A2D2DLF4</accession>
<dbReference type="Pfam" id="PF08751">
    <property type="entry name" value="TrwC"/>
    <property type="match status" value="1"/>
</dbReference>
<dbReference type="NCBIfam" id="NF041492">
    <property type="entry name" value="MobF"/>
    <property type="match status" value="1"/>
</dbReference>
<dbReference type="SMART" id="SM00382">
    <property type="entry name" value="AAA"/>
    <property type="match status" value="1"/>
</dbReference>
<dbReference type="Gene3D" id="2.30.30.940">
    <property type="match status" value="1"/>
</dbReference>
<dbReference type="SUPFAM" id="SSF55464">
    <property type="entry name" value="Origin of replication-binding domain, RBD-like"/>
    <property type="match status" value="1"/>
</dbReference>
<organism evidence="2 3">
    <name type="scientific">Massilia violaceinigra</name>
    <dbReference type="NCBI Taxonomy" id="2045208"/>
    <lineage>
        <taxon>Bacteria</taxon>
        <taxon>Pseudomonadati</taxon>
        <taxon>Pseudomonadota</taxon>
        <taxon>Betaproteobacteria</taxon>
        <taxon>Burkholderiales</taxon>
        <taxon>Oxalobacteraceae</taxon>
        <taxon>Telluria group</taxon>
        <taxon>Massilia</taxon>
    </lineage>
</organism>
<dbReference type="Gene3D" id="3.40.50.300">
    <property type="entry name" value="P-loop containing nucleotide triphosphate hydrolases"/>
    <property type="match status" value="2"/>
</dbReference>
<dbReference type="InterPro" id="IPR027417">
    <property type="entry name" value="P-loop_NTPase"/>
</dbReference>
<evidence type="ECO:0000313" key="3">
    <source>
        <dbReference type="Proteomes" id="UP000229897"/>
    </source>
</evidence>
<proteinExistence type="predicted"/>
<sequence length="988" mass="106389">MLSIAKINSARNQAKRGGGGYLHYLGGPTSSTKPKGDFDDYARGKAKQSGDLPFWACNGAALLGLEGSASPEHVERLAKGFHPRTGEPLVKGAGDGHVMGLDLTFSAPKDVSAAFAGGDQETREAIAECVREAAKAALERVAAECVTRHGKAGKEKRFAEAAVAACYPHFASRAGEPQLHIHCFLFNLGKREGVDEWSALEQRAQFERTKATGILFRVELASRMKALGFGVEPDGPYFTLRGIDKSQRDALSTRSKQIAQYVKECGMEGAARSRAREVAALNTRAAKAEPPLPELLADFARQAEAIGLTPESVRAMRNAPALAEAAEPFALDHGELMERFMERQSCATSSDALALICEMAMGRWTAAKCLAELARFLDCELAVPLGRTETLAEVFTSKATLAMETSCSDAVAAGAGDERHRLAPEAIDRQFDELEAEISAKLGAPASLAQQRAAAMHVASQTGRHAFVEGWAGTGKTTMLKALGEAYKASGFAVAGCCQSAAASQNLARETGIPSRTIASLLHALEKGKATLGPRTILFLDEAGMVGSREFFLLQKAALDAGAKLVAVGDPKQLQPIDAGGIFRALVDRHGKAEISNIQRQRTDFGPLVDWLRARGDLSNPRARALARLPEDARLGALEALCAEEPKLARGFERWRERFDHKWLREAVRKLATGEADDALRMLDERGRLMIVAGHTATIDALVAAWMADKAPLDRKTMIAGTRAEVSELNAKARAAMIADGTVRDEWGIEVEIIHRDESREKKRFAPGDRVVFTKNDKALGVSNGVAGTILSIDQAAYTPLLRVELDDPNERGETLAMVPPSFGRFDSAWCLTNHKGQGRTFDSAHVLANPSMCDREWAYVAASRSRFSTTIYANQGALLPRDLESHDAGEPKPADRESMVAALARAMSRSRSKDTSLDRWDALALEAASEADADQEADAIPPIPTDVVAPATGAVTRLFAKILSIARRQARPSDMLGPVQGSREASR</sequence>
<dbReference type="AlphaFoldDB" id="A0A2D2DLF4"/>
<gene>
    <name evidence="2" type="ORF">CR152_15655</name>
</gene>
<dbReference type="SUPFAM" id="SSF52540">
    <property type="entry name" value="P-loop containing nucleoside triphosphate hydrolases"/>
    <property type="match status" value="2"/>
</dbReference>
<reference evidence="2" key="1">
    <citation type="submission" date="2017-10" db="EMBL/GenBank/DDBJ databases">
        <title>Massilia psychrophilum sp. nov., a novel purple-pigmented bacterium isolated from Tianshan glacier, Xinjiang Municipality, China.</title>
        <authorList>
            <person name="Wang H."/>
        </authorList>
    </citation>
    <scope>NUCLEOTIDE SEQUENCE [LARGE SCALE GENOMIC DNA]</scope>
    <source>
        <strain evidence="2">B2</strain>
    </source>
</reference>
<dbReference type="CDD" id="cd17933">
    <property type="entry name" value="DEXSc_RecD-like"/>
    <property type="match status" value="1"/>
</dbReference>
<keyword evidence="3" id="KW-1185">Reference proteome</keyword>
<dbReference type="InterPro" id="IPR014862">
    <property type="entry name" value="TrwC"/>
</dbReference>
<evidence type="ECO:0000259" key="1">
    <source>
        <dbReference type="SMART" id="SM00382"/>
    </source>
</evidence>
<feature type="domain" description="AAA+ ATPase" evidence="1">
    <location>
        <begin position="462"/>
        <end position="717"/>
    </location>
</feature>
<protein>
    <recommendedName>
        <fullName evidence="1">AAA+ ATPase domain-containing protein</fullName>
    </recommendedName>
</protein>
<dbReference type="EMBL" id="CP024608">
    <property type="protein sequence ID" value="ATQ75802.1"/>
    <property type="molecule type" value="Genomic_DNA"/>
</dbReference>
<dbReference type="InterPro" id="IPR003593">
    <property type="entry name" value="AAA+_ATPase"/>
</dbReference>
<dbReference type="Proteomes" id="UP000229897">
    <property type="component" value="Chromosome"/>
</dbReference>
<dbReference type="KEGG" id="mass:CR152_15655"/>
<evidence type="ECO:0000313" key="2">
    <source>
        <dbReference type="EMBL" id="ATQ75802.1"/>
    </source>
</evidence>